<comment type="caution">
    <text evidence="1">The sequence shown here is derived from an EMBL/GenBank/DDBJ whole genome shotgun (WGS) entry which is preliminary data.</text>
</comment>
<dbReference type="Proteomes" id="UP001151002">
    <property type="component" value="Unassembled WGS sequence"/>
</dbReference>
<sequence length="59" mass="5959">MSPSLLEPGAAGNASGMMQSAVARFVAGRTISTLAVTERLATAPDVGLKVVFEPRGEAA</sequence>
<keyword evidence="2" id="KW-1185">Reference proteome</keyword>
<reference evidence="1" key="1">
    <citation type="submission" date="2022-11" db="EMBL/GenBank/DDBJ databases">
        <authorList>
            <person name="Somphong A."/>
            <person name="Phongsopitanun W."/>
        </authorList>
    </citation>
    <scope>NUCLEOTIDE SEQUENCE</scope>
    <source>
        <strain evidence="1">Pm04-4</strain>
    </source>
</reference>
<evidence type="ECO:0000313" key="1">
    <source>
        <dbReference type="EMBL" id="MCY1137644.1"/>
    </source>
</evidence>
<proteinExistence type="predicted"/>
<evidence type="ECO:0000313" key="2">
    <source>
        <dbReference type="Proteomes" id="UP001151002"/>
    </source>
</evidence>
<dbReference type="RefSeq" id="WP_267561594.1">
    <property type="nucleotide sequence ID" value="NZ_JAPNTZ010000002.1"/>
</dbReference>
<accession>A0ABT4ATV1</accession>
<dbReference type="EMBL" id="JAPNTZ010000002">
    <property type="protein sequence ID" value="MCY1137644.1"/>
    <property type="molecule type" value="Genomic_DNA"/>
</dbReference>
<protein>
    <submittedName>
        <fullName evidence="1">Uncharacterized protein</fullName>
    </submittedName>
</protein>
<organism evidence="1 2">
    <name type="scientific">Paractinoplanes pyxinae</name>
    <dbReference type="NCBI Taxonomy" id="2997416"/>
    <lineage>
        <taxon>Bacteria</taxon>
        <taxon>Bacillati</taxon>
        <taxon>Actinomycetota</taxon>
        <taxon>Actinomycetes</taxon>
        <taxon>Micromonosporales</taxon>
        <taxon>Micromonosporaceae</taxon>
        <taxon>Paractinoplanes</taxon>
    </lineage>
</organism>
<name>A0ABT4ATV1_9ACTN</name>
<gene>
    <name evidence="1" type="ORF">OWR29_06495</name>
</gene>